<accession>A0A3Q3BBI8</accession>
<evidence type="ECO:0000256" key="2">
    <source>
        <dbReference type="SAM" id="SignalP"/>
    </source>
</evidence>
<reference evidence="3" key="1">
    <citation type="submission" date="2025-08" db="UniProtKB">
        <authorList>
            <consortium name="Ensembl"/>
        </authorList>
    </citation>
    <scope>IDENTIFICATION</scope>
</reference>
<feature type="chain" id="PRO_5018759836" evidence="2">
    <location>
        <begin position="24"/>
        <end position="176"/>
    </location>
</feature>
<protein>
    <submittedName>
        <fullName evidence="3">Uncharacterized protein</fullName>
    </submittedName>
</protein>
<keyword evidence="2" id="KW-0732">Signal</keyword>
<dbReference type="PANTHER" id="PTHR34034">
    <property type="entry name" value="PROTEIN FAM180A-RELATED"/>
    <property type="match status" value="1"/>
</dbReference>
<feature type="signal peptide" evidence="2">
    <location>
        <begin position="1"/>
        <end position="23"/>
    </location>
</feature>
<dbReference type="GeneTree" id="ENSGT01140000282874"/>
<organism evidence="3 4">
    <name type="scientific">Kryptolebias marmoratus</name>
    <name type="common">Mangrove killifish</name>
    <name type="synonym">Rivulus marmoratus</name>
    <dbReference type="NCBI Taxonomy" id="37003"/>
    <lineage>
        <taxon>Eukaryota</taxon>
        <taxon>Metazoa</taxon>
        <taxon>Chordata</taxon>
        <taxon>Craniata</taxon>
        <taxon>Vertebrata</taxon>
        <taxon>Euteleostomi</taxon>
        <taxon>Actinopterygii</taxon>
        <taxon>Neopterygii</taxon>
        <taxon>Teleostei</taxon>
        <taxon>Neoteleostei</taxon>
        <taxon>Acanthomorphata</taxon>
        <taxon>Ovalentaria</taxon>
        <taxon>Atherinomorphae</taxon>
        <taxon>Cyprinodontiformes</taxon>
        <taxon>Rivulidae</taxon>
        <taxon>Kryptolebias</taxon>
    </lineage>
</organism>
<sequence length="176" mass="19364">MLTLAAVLLLSGVSCRLFPLVQSTSRVYGPKVTTRPVTLKGDKQVVLLPLIPLLQHSETAPLRILPSRLQFLLGGMVIDQDDVFLLDEEMASMRKGREFLDRINEGIPKSLSSMELEVSRMRARQQKPLTLDQFEKLVLSMVYSAHQAQVQGSSSGPRASPCGPPRPSPATSRIEG</sequence>
<dbReference type="PANTHER" id="PTHR34034:SF2">
    <property type="entry name" value="PROTEIN FAM180A"/>
    <property type="match status" value="1"/>
</dbReference>
<keyword evidence="4" id="KW-1185">Reference proteome</keyword>
<proteinExistence type="predicted"/>
<dbReference type="InterPro" id="IPR029170">
    <property type="entry name" value="FAM180"/>
</dbReference>
<evidence type="ECO:0000313" key="3">
    <source>
        <dbReference type="Ensembl" id="ENSKMAP00000027238.1"/>
    </source>
</evidence>
<feature type="region of interest" description="Disordered" evidence="1">
    <location>
        <begin position="149"/>
        <end position="176"/>
    </location>
</feature>
<dbReference type="Proteomes" id="UP000264800">
    <property type="component" value="Unplaced"/>
</dbReference>
<evidence type="ECO:0000313" key="4">
    <source>
        <dbReference type="Proteomes" id="UP000264800"/>
    </source>
</evidence>
<evidence type="ECO:0000256" key="1">
    <source>
        <dbReference type="SAM" id="MobiDB-lite"/>
    </source>
</evidence>
<dbReference type="Ensembl" id="ENSKMAT00000027579.1">
    <property type="protein sequence ID" value="ENSKMAP00000027238.1"/>
    <property type="gene ID" value="ENSKMAG00000020196.1"/>
</dbReference>
<dbReference type="Pfam" id="PF15173">
    <property type="entry name" value="FAM180"/>
    <property type="match status" value="1"/>
</dbReference>
<reference evidence="3" key="2">
    <citation type="submission" date="2025-09" db="UniProtKB">
        <authorList>
            <consortium name="Ensembl"/>
        </authorList>
    </citation>
    <scope>IDENTIFICATION</scope>
</reference>
<dbReference type="AlphaFoldDB" id="A0A3Q3BBI8"/>
<name>A0A3Q3BBI8_KRYMA</name>